<dbReference type="EnsemblMetazoa" id="SSS_1268s_mrna">
    <property type="protein sequence ID" value="KAF7489331.1"/>
    <property type="gene ID" value="SSS_1268"/>
</dbReference>
<proteinExistence type="predicted"/>
<keyword evidence="2" id="KW-1133">Transmembrane helix</keyword>
<dbReference type="Proteomes" id="UP000070412">
    <property type="component" value="Unassembled WGS sequence"/>
</dbReference>
<reference evidence="4 7" key="1">
    <citation type="journal article" date="2015" name="Parasit. Vectors">
        <title>Draft genome of the scabies mite.</title>
        <authorList>
            <person name="Rider S.D.Jr."/>
            <person name="Morgan M.S."/>
            <person name="Arlian L.G."/>
        </authorList>
    </citation>
    <scope>NUCLEOTIDE SEQUENCE [LARGE SCALE GENOMIC DNA]</scope>
    <source>
        <strain evidence="4">Arlian Lab</strain>
    </source>
</reference>
<feature type="transmembrane region" description="Helical" evidence="2">
    <location>
        <begin position="72"/>
        <end position="90"/>
    </location>
</feature>
<dbReference type="OrthoDB" id="10569995at2759"/>
<evidence type="ECO:0000313" key="3">
    <source>
        <dbReference type="EMBL" id="KAF7489331.1"/>
    </source>
</evidence>
<dbReference type="AlphaFoldDB" id="A0A132AHV8"/>
<reference evidence="5" key="4">
    <citation type="submission" date="2022-06" db="UniProtKB">
        <authorList>
            <consortium name="EnsemblMetazoa"/>
        </authorList>
    </citation>
    <scope>IDENTIFICATION</scope>
</reference>
<evidence type="ECO:0000256" key="1">
    <source>
        <dbReference type="SAM" id="Coils"/>
    </source>
</evidence>
<evidence type="ECO:0000256" key="2">
    <source>
        <dbReference type="SAM" id="Phobius"/>
    </source>
</evidence>
<accession>A0A132AHV8</accession>
<evidence type="ECO:0000313" key="4">
    <source>
        <dbReference type="EMBL" id="KPM10581.1"/>
    </source>
</evidence>
<dbReference type="OMA" id="MARIHIM"/>
<feature type="coiled-coil region" evidence="1">
    <location>
        <begin position="146"/>
        <end position="173"/>
    </location>
</feature>
<dbReference type="Proteomes" id="UP000616769">
    <property type="component" value="Unassembled WGS sequence"/>
</dbReference>
<reference evidence="6" key="2">
    <citation type="journal article" date="2020" name="PLoS Negl. Trop. Dis.">
        <title>High-quality nuclear genome for Sarcoptes scabiei-A critical resource for a neglected parasite.</title>
        <authorList>
            <person name="Korhonen P.K."/>
            <person name="Gasser R.B."/>
            <person name="Ma G."/>
            <person name="Wang T."/>
            <person name="Stroehlein A.J."/>
            <person name="Young N.D."/>
            <person name="Ang C.S."/>
            <person name="Fernando D.D."/>
            <person name="Lu H.C."/>
            <person name="Taylor S."/>
            <person name="Reynolds S.L."/>
            <person name="Mofiz E."/>
            <person name="Najaraj S.H."/>
            <person name="Gowda H."/>
            <person name="Madugundu A."/>
            <person name="Renuse S."/>
            <person name="Holt D."/>
            <person name="Pandey A."/>
            <person name="Papenfuss A.T."/>
            <person name="Fischer K."/>
        </authorList>
    </citation>
    <scope>NUCLEOTIDE SEQUENCE [LARGE SCALE GENOMIC DNA]</scope>
</reference>
<keyword evidence="2" id="KW-0472">Membrane</keyword>
<dbReference type="VEuPathDB" id="VectorBase:SSCA000588"/>
<keyword evidence="6" id="KW-1185">Reference proteome</keyword>
<evidence type="ECO:0000313" key="7">
    <source>
        <dbReference type="Proteomes" id="UP000616769"/>
    </source>
</evidence>
<protein>
    <submittedName>
        <fullName evidence="4 5">Uncharacterized protein</fullName>
    </submittedName>
</protein>
<name>A0A132AHV8_SARSC</name>
<reference evidence="3" key="3">
    <citation type="submission" date="2020-01" db="EMBL/GenBank/DDBJ databases">
        <authorList>
            <person name="Korhonen P.K.K."/>
            <person name="Guangxu M.G."/>
            <person name="Wang T.W."/>
            <person name="Stroehlein A.J.S."/>
            <person name="Young N.D."/>
            <person name="Ang C.-S.A."/>
            <person name="Fernando D.W.F."/>
            <person name="Lu H.L."/>
            <person name="Taylor S.T."/>
            <person name="Ehtesham M.E.M."/>
            <person name="Najaraj S.H.N."/>
            <person name="Harsha G.H.G."/>
            <person name="Madugundu A.M."/>
            <person name="Renuse S.R."/>
            <person name="Holt D.H."/>
            <person name="Pandey A.P."/>
            <person name="Papenfuss A.P."/>
            <person name="Gasser R.B.G."/>
            <person name="Fischer K.F."/>
        </authorList>
    </citation>
    <scope>NUCLEOTIDE SEQUENCE</scope>
    <source>
        <strain evidence="3">SSS_KF_BRIS2020</strain>
    </source>
</reference>
<evidence type="ECO:0000313" key="5">
    <source>
        <dbReference type="EnsemblMetazoa" id="KAF7489331.1"/>
    </source>
</evidence>
<gene>
    <name evidence="4" type="ORF">QR98_0091400</name>
    <name evidence="3" type="ORF">SSS_1268</name>
</gene>
<dbReference type="EMBL" id="JXLN01015472">
    <property type="protein sequence ID" value="KPM10581.1"/>
    <property type="molecule type" value="Genomic_DNA"/>
</dbReference>
<feature type="transmembrane region" description="Helical" evidence="2">
    <location>
        <begin position="97"/>
        <end position="117"/>
    </location>
</feature>
<evidence type="ECO:0000313" key="6">
    <source>
        <dbReference type="Proteomes" id="UP000070412"/>
    </source>
</evidence>
<dbReference type="EMBL" id="WVUK01000065">
    <property type="protein sequence ID" value="KAF7489331.1"/>
    <property type="molecule type" value="Genomic_DNA"/>
</dbReference>
<keyword evidence="2" id="KW-0812">Transmembrane</keyword>
<feature type="transmembrane region" description="Helical" evidence="2">
    <location>
        <begin position="123"/>
        <end position="144"/>
    </location>
</feature>
<organism evidence="4 7">
    <name type="scientific">Sarcoptes scabiei</name>
    <name type="common">Itch mite</name>
    <name type="synonym">Acarus scabiei</name>
    <dbReference type="NCBI Taxonomy" id="52283"/>
    <lineage>
        <taxon>Eukaryota</taxon>
        <taxon>Metazoa</taxon>
        <taxon>Ecdysozoa</taxon>
        <taxon>Arthropoda</taxon>
        <taxon>Chelicerata</taxon>
        <taxon>Arachnida</taxon>
        <taxon>Acari</taxon>
        <taxon>Acariformes</taxon>
        <taxon>Sarcoptiformes</taxon>
        <taxon>Astigmata</taxon>
        <taxon>Psoroptidia</taxon>
        <taxon>Sarcoptoidea</taxon>
        <taxon>Sarcoptidae</taxon>
        <taxon>Sarcoptinae</taxon>
        <taxon>Sarcoptes</taxon>
    </lineage>
</organism>
<keyword evidence="1" id="KW-0175">Coiled coil</keyword>
<sequence>MDYYGPNAKNNRNNNIKIFKYMLLGTLILLQIGLAALLIRFVIPTTTDPKVDLSSQASSTLRLSSSTSSARIYLLWCYILTFVITLIELIGALKENFFFLLTTALLNMILAAINFFIDSTAFSIVLLQLISSMFSFSYILSTYLKMRSDIRQRKKLEQRLEHYQSNLKRIDFKTVHNQDNHIYQLTSNIKGYEPITLTNEWIMNPNRSDEKSFSMDCDQDSDLLQNNRCFVPINTI</sequence>
<feature type="transmembrane region" description="Helical" evidence="2">
    <location>
        <begin position="21"/>
        <end position="43"/>
    </location>
</feature>